<evidence type="ECO:0000313" key="2">
    <source>
        <dbReference type="Proteomes" id="UP000318297"/>
    </source>
</evidence>
<organism evidence="1 2">
    <name type="scientific">Rudaeicoccus suwonensis</name>
    <dbReference type="NCBI Taxonomy" id="657409"/>
    <lineage>
        <taxon>Bacteria</taxon>
        <taxon>Bacillati</taxon>
        <taxon>Actinomycetota</taxon>
        <taxon>Actinomycetes</taxon>
        <taxon>Micrococcales</taxon>
        <taxon>Dermacoccaceae</taxon>
        <taxon>Rudaeicoccus</taxon>
    </lineage>
</organism>
<gene>
    <name evidence="1" type="ORF">BKA23_2088</name>
</gene>
<protein>
    <submittedName>
        <fullName evidence="1">Uncharacterized protein</fullName>
    </submittedName>
</protein>
<dbReference type="Proteomes" id="UP000318297">
    <property type="component" value="Unassembled WGS sequence"/>
</dbReference>
<sequence>MKGHVAIYDPGEDARNVAVRGYVGQLLAVQRIPAMRDRANQCSWVRRERLDELLGVLETSGYKVRLIAGDPR</sequence>
<accession>A0A561ECD4</accession>
<dbReference type="EMBL" id="VIVQ01000001">
    <property type="protein sequence ID" value="TWE13259.1"/>
    <property type="molecule type" value="Genomic_DNA"/>
</dbReference>
<dbReference type="OrthoDB" id="5161350at2"/>
<comment type="caution">
    <text evidence="1">The sequence shown here is derived from an EMBL/GenBank/DDBJ whole genome shotgun (WGS) entry which is preliminary data.</text>
</comment>
<name>A0A561ECD4_9MICO</name>
<keyword evidence="2" id="KW-1185">Reference proteome</keyword>
<dbReference type="RefSeq" id="WP_145227706.1">
    <property type="nucleotide sequence ID" value="NZ_VIVQ01000001.1"/>
</dbReference>
<evidence type="ECO:0000313" key="1">
    <source>
        <dbReference type="EMBL" id="TWE13259.1"/>
    </source>
</evidence>
<dbReference type="AlphaFoldDB" id="A0A561ECD4"/>
<reference evidence="1 2" key="1">
    <citation type="submission" date="2019-06" db="EMBL/GenBank/DDBJ databases">
        <title>Sequencing the genomes of 1000 actinobacteria strains.</title>
        <authorList>
            <person name="Klenk H.-P."/>
        </authorList>
    </citation>
    <scope>NUCLEOTIDE SEQUENCE [LARGE SCALE GENOMIC DNA]</scope>
    <source>
        <strain evidence="1 2">DSM 19560</strain>
    </source>
</reference>
<proteinExistence type="predicted"/>